<keyword evidence="5" id="KW-1185">Reference proteome</keyword>
<comment type="caution">
    <text evidence="4">The sequence shown here is derived from an EMBL/GenBank/DDBJ whole genome shotgun (WGS) entry which is preliminary data.</text>
</comment>
<dbReference type="PROSITE" id="PS50146">
    <property type="entry name" value="DAGK"/>
    <property type="match status" value="1"/>
</dbReference>
<sequence length="459" mass="47306">MGARGADTSRRRVRGVPPGGEGGTALARIALLALSACILVPLVAAGLRSVLWASMGIAGLALAAVGVWWALARTGVARIIGTALSVAAPLTVLALFAAAGLLGAALLSLGLWVLAVVAARWALAPAPALYEEAAGTPRRPWVLMNRRSGGGKVDRFHLVDRARAAGCRVHVLEPGQDVTALARQAVADGADLLGVAGGDGTQALVADVAAHHDVPFAVIPAGTRNHFALDLGLDRDDPVAALEALTGGVELRVDLAYAADRVFVNNASFGTYAAVVNDPAYRDAKARTVLQTLPGLLAGDSVPALRMTANGRRIGGLQALLVSNNPYGRAVDVSHPGRRGRLDTGLLGVACVRVAGTVEAARLASRPHSGGLVRLTADNVLVETGTVTMPVGIDGEYVVLTSPVVCRSAPGALRVRVPRHRPGRSRSPGPTADWPRVARLARGRPRSPGGTGPRAQQRQ</sequence>
<dbReference type="InterPro" id="IPR001206">
    <property type="entry name" value="Diacylglycerol_kinase_cat_dom"/>
</dbReference>
<evidence type="ECO:0000256" key="1">
    <source>
        <dbReference type="SAM" id="MobiDB-lite"/>
    </source>
</evidence>
<dbReference type="InterPro" id="IPR017438">
    <property type="entry name" value="ATP-NAD_kinase_N"/>
</dbReference>
<dbReference type="EMBL" id="JBHSUW010000001">
    <property type="protein sequence ID" value="MFC6500134.1"/>
    <property type="molecule type" value="Genomic_DNA"/>
</dbReference>
<keyword evidence="2" id="KW-0812">Transmembrane</keyword>
<feature type="transmembrane region" description="Helical" evidence="2">
    <location>
        <begin position="83"/>
        <end position="105"/>
    </location>
</feature>
<dbReference type="GO" id="GO:0016301">
    <property type="term" value="F:kinase activity"/>
    <property type="evidence" value="ECO:0007669"/>
    <property type="project" value="UniProtKB-KW"/>
</dbReference>
<proteinExistence type="predicted"/>
<feature type="transmembrane region" description="Helical" evidence="2">
    <location>
        <begin position="50"/>
        <end position="71"/>
    </location>
</feature>
<gene>
    <name evidence="4" type="ORF">ACFQFF_00265</name>
</gene>
<dbReference type="SUPFAM" id="SSF111331">
    <property type="entry name" value="NAD kinase/diacylglycerol kinase-like"/>
    <property type="match status" value="1"/>
</dbReference>
<keyword evidence="4" id="KW-0418">Kinase</keyword>
<dbReference type="Pfam" id="PF00781">
    <property type="entry name" value="DAGK_cat"/>
    <property type="match status" value="1"/>
</dbReference>
<evidence type="ECO:0000256" key="2">
    <source>
        <dbReference type="SAM" id="Phobius"/>
    </source>
</evidence>
<feature type="domain" description="DAGKc" evidence="3">
    <location>
        <begin position="135"/>
        <end position="262"/>
    </location>
</feature>
<dbReference type="EC" id="2.7.1.-" evidence="4"/>
<dbReference type="Gene3D" id="3.40.50.10330">
    <property type="entry name" value="Probable inorganic polyphosphate/atp-NAD kinase, domain 1"/>
    <property type="match status" value="1"/>
</dbReference>
<keyword evidence="2" id="KW-0472">Membrane</keyword>
<name>A0ABW1XRE5_STRPL</name>
<feature type="region of interest" description="Disordered" evidence="1">
    <location>
        <begin position="419"/>
        <end position="459"/>
    </location>
</feature>
<feature type="transmembrane region" description="Helical" evidence="2">
    <location>
        <begin position="21"/>
        <end position="44"/>
    </location>
</feature>
<dbReference type="RefSeq" id="WP_030978508.1">
    <property type="nucleotide sequence ID" value="NZ_BMUJ01000037.1"/>
</dbReference>
<dbReference type="Gene3D" id="2.60.200.40">
    <property type="match status" value="1"/>
</dbReference>
<evidence type="ECO:0000313" key="4">
    <source>
        <dbReference type="EMBL" id="MFC6500134.1"/>
    </source>
</evidence>
<accession>A0ABW1XRE5</accession>
<protein>
    <submittedName>
        <fullName evidence="4">Diacylglycerol/lipid kinase family protein</fullName>
        <ecNumber evidence="4">2.7.1.-</ecNumber>
    </submittedName>
</protein>
<dbReference type="Proteomes" id="UP001596321">
    <property type="component" value="Unassembled WGS sequence"/>
</dbReference>
<dbReference type="SMART" id="SM00046">
    <property type="entry name" value="DAGKc"/>
    <property type="match status" value="1"/>
</dbReference>
<evidence type="ECO:0000313" key="5">
    <source>
        <dbReference type="Proteomes" id="UP001596321"/>
    </source>
</evidence>
<keyword evidence="2" id="KW-1133">Transmembrane helix</keyword>
<reference evidence="5" key="1">
    <citation type="journal article" date="2019" name="Int. J. Syst. Evol. Microbiol.">
        <title>The Global Catalogue of Microorganisms (GCM) 10K type strain sequencing project: providing services to taxonomists for standard genome sequencing and annotation.</title>
        <authorList>
            <consortium name="The Broad Institute Genomics Platform"/>
            <consortium name="The Broad Institute Genome Sequencing Center for Infectious Disease"/>
            <person name="Wu L."/>
            <person name="Ma J."/>
        </authorList>
    </citation>
    <scope>NUCLEOTIDE SEQUENCE [LARGE SCALE GENOMIC DNA]</scope>
    <source>
        <strain evidence="5">JCM 4504</strain>
    </source>
</reference>
<organism evidence="4 5">
    <name type="scientific">Streptomyces plicatus</name>
    <dbReference type="NCBI Taxonomy" id="1922"/>
    <lineage>
        <taxon>Bacteria</taxon>
        <taxon>Bacillati</taxon>
        <taxon>Actinomycetota</taxon>
        <taxon>Actinomycetes</taxon>
        <taxon>Kitasatosporales</taxon>
        <taxon>Streptomycetaceae</taxon>
        <taxon>Streptomyces</taxon>
        <taxon>Streptomyces rochei group</taxon>
    </lineage>
</organism>
<dbReference type="InterPro" id="IPR016064">
    <property type="entry name" value="NAD/diacylglycerol_kinase_sf"/>
</dbReference>
<keyword evidence="4" id="KW-0808">Transferase</keyword>
<evidence type="ECO:0000259" key="3">
    <source>
        <dbReference type="PROSITE" id="PS50146"/>
    </source>
</evidence>